<evidence type="ECO:0008006" key="4">
    <source>
        <dbReference type="Google" id="ProtNLM"/>
    </source>
</evidence>
<evidence type="ECO:0000313" key="2">
    <source>
        <dbReference type="EMBL" id="AXX59503.1"/>
    </source>
</evidence>
<dbReference type="EMBL" id="CP019290">
    <property type="protein sequence ID" value="AXX59503.1"/>
    <property type="molecule type" value="Genomic_DNA"/>
</dbReference>
<dbReference type="AlphaFoldDB" id="A0AAN1PMX7"/>
<dbReference type="KEGG" id="vvl:VV93_v1c17880"/>
<feature type="region of interest" description="Disordered" evidence="1">
    <location>
        <begin position="36"/>
        <end position="57"/>
    </location>
</feature>
<dbReference type="RefSeq" id="WP_013571524.1">
    <property type="nucleotide sequence ID" value="NZ_CBCSKP010000011.1"/>
</dbReference>
<reference evidence="2 3" key="1">
    <citation type="submission" date="2017-01" db="EMBL/GenBank/DDBJ databases">
        <title>Complete Genome Sequence of Vibrio vulnificus FORC_053.</title>
        <authorList>
            <consortium name="Food-borne Pathogen Omics Research Center"/>
            <person name="Chung H.Y."/>
            <person name="Na E.J."/>
            <person name="Song J.S."/>
            <person name="Kim H."/>
            <person name="Lee J.-H."/>
            <person name="Ryu S."/>
            <person name="Choi S.H."/>
        </authorList>
    </citation>
    <scope>NUCLEOTIDE SEQUENCE [LARGE SCALE GENOMIC DNA]</scope>
    <source>
        <strain evidence="2 3">FORC_053</strain>
    </source>
</reference>
<dbReference type="Proteomes" id="UP000263418">
    <property type="component" value="Chromosome 1"/>
</dbReference>
<protein>
    <recommendedName>
        <fullName evidence="4">Lipoprotein</fullName>
    </recommendedName>
</protein>
<dbReference type="PROSITE" id="PS51257">
    <property type="entry name" value="PROKAR_LIPOPROTEIN"/>
    <property type="match status" value="1"/>
</dbReference>
<accession>A0AAN1PMX7</accession>
<organism evidence="2 3">
    <name type="scientific">Vibrio vulnificus</name>
    <dbReference type="NCBI Taxonomy" id="672"/>
    <lineage>
        <taxon>Bacteria</taxon>
        <taxon>Pseudomonadati</taxon>
        <taxon>Pseudomonadota</taxon>
        <taxon>Gammaproteobacteria</taxon>
        <taxon>Vibrionales</taxon>
        <taxon>Vibrionaceae</taxon>
        <taxon>Vibrio</taxon>
    </lineage>
</organism>
<proteinExistence type="predicted"/>
<evidence type="ECO:0000313" key="3">
    <source>
        <dbReference type="Proteomes" id="UP000263418"/>
    </source>
</evidence>
<gene>
    <name evidence="2" type="ORF">FORC53_1164</name>
</gene>
<evidence type="ECO:0000256" key="1">
    <source>
        <dbReference type="SAM" id="MobiDB-lite"/>
    </source>
</evidence>
<sequence>MKKTWIALGLCAFLSGCQLTSVEGEYKDVEVKLKNKSSSHEESQSFCPPGQAKKGRC</sequence>
<name>A0AAN1PMX7_VIBVL</name>